<keyword evidence="2 5" id="KW-0378">Hydrolase</keyword>
<protein>
    <submittedName>
        <fullName evidence="5">Allophanate hydrolase subunit 1</fullName>
    </submittedName>
</protein>
<dbReference type="EMBL" id="BCNV01000006">
    <property type="protein sequence ID" value="GAS84826.1"/>
    <property type="molecule type" value="Genomic_DNA"/>
</dbReference>
<dbReference type="Gene3D" id="2.40.100.10">
    <property type="entry name" value="Cyclophilin-like"/>
    <property type="match status" value="1"/>
</dbReference>
<dbReference type="SUPFAM" id="SSF50891">
    <property type="entry name" value="Cyclophilin-like"/>
    <property type="match status" value="1"/>
</dbReference>
<organism evidence="5 6">
    <name type="scientific">Paenibacillus amylolyticus</name>
    <dbReference type="NCBI Taxonomy" id="1451"/>
    <lineage>
        <taxon>Bacteria</taxon>
        <taxon>Bacillati</taxon>
        <taxon>Bacillota</taxon>
        <taxon>Bacilli</taxon>
        <taxon>Bacillales</taxon>
        <taxon>Paenibacillaceae</taxon>
        <taxon>Paenibacillus</taxon>
    </lineage>
</organism>
<dbReference type="Pfam" id="PF02682">
    <property type="entry name" value="CT_C_D"/>
    <property type="match status" value="1"/>
</dbReference>
<dbReference type="InterPro" id="IPR029000">
    <property type="entry name" value="Cyclophilin-like_dom_sf"/>
</dbReference>
<dbReference type="Gene3D" id="3.30.1360.40">
    <property type="match status" value="1"/>
</dbReference>
<dbReference type="PANTHER" id="PTHR34698:SF2">
    <property type="entry name" value="5-OXOPROLINASE SUBUNIT B"/>
    <property type="match status" value="1"/>
</dbReference>
<sequence>MSELSYSWTEEILSPLGETSVIIHCGDHLSDAVQRRVMSVCALLEKSTLPAMIEWVPSYTSVTVFYDPFISPYTEFCRILLQQLNQMKESVQDKPRTVTIPVSYGGEWGPDLDYVANEHGLTAEDVIAIHTSGDYLVHMIGFAPGFPYLGGLSERIATPRRATPRLRVEAGTVGIGGKQTGIYPVDTPGGWQCIGRTPLRLFRPEENVPSLLAAGDRVRFEQITMQDYLALQRKEGER</sequence>
<gene>
    <name evidence="5" type="ORF">PAHA3_4947</name>
</gene>
<accession>A0A100VRL2</accession>
<evidence type="ECO:0000256" key="3">
    <source>
        <dbReference type="ARBA" id="ARBA00022840"/>
    </source>
</evidence>
<dbReference type="NCBIfam" id="TIGR00370">
    <property type="entry name" value="5-oxoprolinase subunit PxpB"/>
    <property type="match status" value="1"/>
</dbReference>
<dbReference type="GO" id="GO:0005524">
    <property type="term" value="F:ATP binding"/>
    <property type="evidence" value="ECO:0007669"/>
    <property type="project" value="UniProtKB-KW"/>
</dbReference>
<dbReference type="SUPFAM" id="SSF160467">
    <property type="entry name" value="PH0987 N-terminal domain-like"/>
    <property type="match status" value="1"/>
</dbReference>
<dbReference type="InterPro" id="IPR010016">
    <property type="entry name" value="PxpB"/>
</dbReference>
<name>A0A100VRL2_PAEAM</name>
<evidence type="ECO:0000256" key="2">
    <source>
        <dbReference type="ARBA" id="ARBA00022801"/>
    </source>
</evidence>
<feature type="domain" description="Carboxyltransferase" evidence="4">
    <location>
        <begin position="11"/>
        <end position="212"/>
    </location>
</feature>
<evidence type="ECO:0000313" key="6">
    <source>
        <dbReference type="Proteomes" id="UP000069697"/>
    </source>
</evidence>
<dbReference type="RefSeq" id="WP_062837219.1">
    <property type="nucleotide sequence ID" value="NZ_BCNV01000006.1"/>
</dbReference>
<dbReference type="Proteomes" id="UP000069697">
    <property type="component" value="Unassembled WGS sequence"/>
</dbReference>
<dbReference type="SMART" id="SM00796">
    <property type="entry name" value="AHS1"/>
    <property type="match status" value="1"/>
</dbReference>
<reference evidence="6" key="2">
    <citation type="submission" date="2016-01" db="EMBL/GenBank/DDBJ databases">
        <title>Draft Genome Sequence of Paenibacillus amylolyticus Heshi-A3 that Was Isolated from Fermented Rice Bran with Aging Salted Mackerel, Which Was Named Heshiko as Traditional Fermented Seafood in Japan.</title>
        <authorList>
            <person name="Akuzawa S."/>
            <person name="Nakagawa J."/>
            <person name="Kanekatsu T."/>
            <person name="Kubota E."/>
            <person name="Ohtake R."/>
            <person name="Suzuki T."/>
            <person name="Kanesaki Y."/>
        </authorList>
    </citation>
    <scope>NUCLEOTIDE SEQUENCE [LARGE SCALE GENOMIC DNA]</scope>
    <source>
        <strain evidence="6">Heshi-A3</strain>
    </source>
</reference>
<evidence type="ECO:0000256" key="1">
    <source>
        <dbReference type="ARBA" id="ARBA00022741"/>
    </source>
</evidence>
<comment type="caution">
    <text evidence="5">The sequence shown here is derived from an EMBL/GenBank/DDBJ whole genome shotgun (WGS) entry which is preliminary data.</text>
</comment>
<evidence type="ECO:0000259" key="4">
    <source>
        <dbReference type="SMART" id="SM00796"/>
    </source>
</evidence>
<dbReference type="InterPro" id="IPR003833">
    <property type="entry name" value="CT_C_D"/>
</dbReference>
<dbReference type="PANTHER" id="PTHR34698">
    <property type="entry name" value="5-OXOPROLINASE SUBUNIT B"/>
    <property type="match status" value="1"/>
</dbReference>
<keyword evidence="1" id="KW-0547">Nucleotide-binding</keyword>
<keyword evidence="3" id="KW-0067">ATP-binding</keyword>
<proteinExistence type="predicted"/>
<dbReference type="AlphaFoldDB" id="A0A100VRL2"/>
<dbReference type="GO" id="GO:0016787">
    <property type="term" value="F:hydrolase activity"/>
    <property type="evidence" value="ECO:0007669"/>
    <property type="project" value="UniProtKB-KW"/>
</dbReference>
<evidence type="ECO:0000313" key="5">
    <source>
        <dbReference type="EMBL" id="GAS84826.1"/>
    </source>
</evidence>
<reference evidence="5 6" key="1">
    <citation type="journal article" date="2016" name="Genome Announc.">
        <title>Draft Genome Sequence of Paenibacillus amylolyticus Heshi-A3, Isolated from Fermented Rice Bran in a Japanese Fermented Seafood Dish.</title>
        <authorList>
            <person name="Akuzawa S."/>
            <person name="Nagaoka J."/>
            <person name="Kanekatsu M."/>
            <person name="Kubota E."/>
            <person name="Ohtake R."/>
            <person name="Suzuki T."/>
            <person name="Kanesaki Y."/>
        </authorList>
    </citation>
    <scope>NUCLEOTIDE SEQUENCE [LARGE SCALE GENOMIC DNA]</scope>
    <source>
        <strain evidence="5 6">Heshi-A3</strain>
    </source>
</reference>